<dbReference type="Pfam" id="PF13650">
    <property type="entry name" value="Asp_protease_2"/>
    <property type="match status" value="1"/>
</dbReference>
<keyword evidence="4" id="KW-1185">Reference proteome</keyword>
<dbReference type="GO" id="GO:0004190">
    <property type="term" value="F:aspartic-type endopeptidase activity"/>
    <property type="evidence" value="ECO:0007669"/>
    <property type="project" value="InterPro"/>
</dbReference>
<organism evidence="3 4">
    <name type="scientific">Polaribacter aquimarinus</name>
    <dbReference type="NCBI Taxonomy" id="2100726"/>
    <lineage>
        <taxon>Bacteria</taxon>
        <taxon>Pseudomonadati</taxon>
        <taxon>Bacteroidota</taxon>
        <taxon>Flavobacteriia</taxon>
        <taxon>Flavobacteriales</taxon>
        <taxon>Flavobacteriaceae</taxon>
    </lineage>
</organism>
<dbReference type="GO" id="GO:0006508">
    <property type="term" value="P:proteolysis"/>
    <property type="evidence" value="ECO:0007669"/>
    <property type="project" value="InterPro"/>
</dbReference>
<dbReference type="InterPro" id="IPR001478">
    <property type="entry name" value="PDZ"/>
</dbReference>
<dbReference type="Pfam" id="PF17820">
    <property type="entry name" value="PDZ_6"/>
    <property type="match status" value="1"/>
</dbReference>
<dbReference type="SUPFAM" id="SSF50630">
    <property type="entry name" value="Acid proteases"/>
    <property type="match status" value="1"/>
</dbReference>
<dbReference type="EMBL" id="QFFG01000003">
    <property type="protein sequence ID" value="PWG05361.1"/>
    <property type="molecule type" value="Genomic_DNA"/>
</dbReference>
<dbReference type="PROSITE" id="PS00141">
    <property type="entry name" value="ASP_PROTEASE"/>
    <property type="match status" value="1"/>
</dbReference>
<dbReference type="InterPro" id="IPR001995">
    <property type="entry name" value="Peptidase_A2_cat"/>
</dbReference>
<dbReference type="Gene3D" id="2.40.70.10">
    <property type="entry name" value="Acid Proteases"/>
    <property type="match status" value="1"/>
</dbReference>
<dbReference type="InterPro" id="IPR001969">
    <property type="entry name" value="Aspartic_peptidase_AS"/>
</dbReference>
<sequence>MIQLEIRNKLFFIVFCFFTWISNSQTGFQFKNPDKNHQVVSFKKINNLIVIPLKINGKKLSFILDTGVNKTILFSLSANDSISLLNTRKMKLKGLGGGDSVDALISQKNTVEIKGIKTKNETIFVVLKDFFNLSGKMGTTIHGIIGYSLFKNFIVKINYKTNRLHFYNPKTFDYEKCKKCFSTDLRFYRKKPYINTKVVLDTVSGKTTDVKMLIDTGGSDAIWLLEKSKKNIVTPNRFFNDILGEGLSGTIYGNRSRIPTLILGDYRIKEPTCSFLDSLSTVNARKFTERNGSIGGGILSRFKIWIDYRNHKIVFKKNGSFKKGFNYNMSGLDVVYSGKELVRERAIQKFYNSYDVEVDKRSSISLVTRYEYRFKPSYKINKVVVNSPADKAGLKKDDKIIKINGKPAHELTMADILYKFQEKHGRKIKITIERNGERMTLQFRLEKKV</sequence>
<evidence type="ECO:0000259" key="2">
    <source>
        <dbReference type="PROSITE" id="PS50175"/>
    </source>
</evidence>
<dbReference type="InterPro" id="IPR021109">
    <property type="entry name" value="Peptidase_aspartic_dom_sf"/>
</dbReference>
<comment type="caution">
    <text evidence="3">The sequence shown here is derived from an EMBL/GenBank/DDBJ whole genome shotgun (WGS) entry which is preliminary data.</text>
</comment>
<dbReference type="OrthoDB" id="3521766at2"/>
<protein>
    <recommendedName>
        <fullName evidence="2">Peptidase A2 domain-containing protein</fullName>
    </recommendedName>
</protein>
<keyword evidence="1" id="KW-0378">Hydrolase</keyword>
<dbReference type="SUPFAM" id="SSF50156">
    <property type="entry name" value="PDZ domain-like"/>
    <property type="match status" value="1"/>
</dbReference>
<evidence type="ECO:0000313" key="4">
    <source>
        <dbReference type="Proteomes" id="UP000245670"/>
    </source>
</evidence>
<evidence type="ECO:0000313" key="3">
    <source>
        <dbReference type="EMBL" id="PWG05361.1"/>
    </source>
</evidence>
<proteinExistence type="predicted"/>
<dbReference type="Proteomes" id="UP000245670">
    <property type="component" value="Unassembled WGS sequence"/>
</dbReference>
<feature type="domain" description="Peptidase A2" evidence="2">
    <location>
        <begin position="60"/>
        <end position="97"/>
    </location>
</feature>
<name>A0A2U2JAQ9_9FLAO</name>
<gene>
    <name evidence="3" type="ORF">DIS07_09015</name>
</gene>
<dbReference type="InterPro" id="IPR036034">
    <property type="entry name" value="PDZ_sf"/>
</dbReference>
<dbReference type="SMART" id="SM00228">
    <property type="entry name" value="PDZ"/>
    <property type="match status" value="1"/>
</dbReference>
<reference evidence="3 4" key="1">
    <citation type="submission" date="2018-05" db="EMBL/GenBank/DDBJ databases">
        <title>Polaribacter aquimarinus sp. nov., isolated from sediment in a sediment of sea.</title>
        <authorList>
            <person name="Lu D."/>
        </authorList>
    </citation>
    <scope>NUCLEOTIDE SEQUENCE [LARGE SCALE GENOMIC DNA]</scope>
    <source>
        <strain evidence="3 4">ZY113</strain>
    </source>
</reference>
<dbReference type="AlphaFoldDB" id="A0A2U2JAQ9"/>
<evidence type="ECO:0000256" key="1">
    <source>
        <dbReference type="ARBA" id="ARBA00022801"/>
    </source>
</evidence>
<accession>A0A2U2JAQ9</accession>
<dbReference type="Gene3D" id="2.30.42.10">
    <property type="match status" value="1"/>
</dbReference>
<dbReference type="PROSITE" id="PS50175">
    <property type="entry name" value="ASP_PROT_RETROV"/>
    <property type="match status" value="1"/>
</dbReference>
<dbReference type="RefSeq" id="WP_109404905.1">
    <property type="nucleotide sequence ID" value="NZ_QFFG01000003.1"/>
</dbReference>
<dbReference type="InterPro" id="IPR041489">
    <property type="entry name" value="PDZ_6"/>
</dbReference>